<dbReference type="RefSeq" id="WP_167703614.1">
    <property type="nucleotide sequence ID" value="NZ_CP118168.1"/>
</dbReference>
<dbReference type="InterPro" id="IPR011990">
    <property type="entry name" value="TPR-like_helical_dom_sf"/>
</dbReference>
<organism evidence="4 5">
    <name type="scientific">Entomospira nematocerorum</name>
    <dbReference type="NCBI Taxonomy" id="2719987"/>
    <lineage>
        <taxon>Bacteria</taxon>
        <taxon>Pseudomonadati</taxon>
        <taxon>Spirochaetota</taxon>
        <taxon>Spirochaetia</taxon>
        <taxon>Spirochaetales</taxon>
        <taxon>Spirochaetaceae</taxon>
        <taxon>Entomospira</taxon>
    </lineage>
</organism>
<reference evidence="4" key="1">
    <citation type="submission" date="2020-03" db="EMBL/GenBank/DDBJ databases">
        <title>Spirochaetal bacteria isolated from arthropods constitute a novel genus Entomospira genus novum within the order Spirochaetales.</title>
        <authorList>
            <person name="Grana-Miraglia L."/>
            <person name="Sikutova S."/>
            <person name="Fingerle V."/>
            <person name="Sing A."/>
            <person name="Castillo-Ramirez S."/>
            <person name="Margos G."/>
            <person name="Rudolf I."/>
        </authorList>
    </citation>
    <scope>NUCLEOTIDE SEQUENCE</scope>
    <source>
        <strain evidence="4">BR208</strain>
    </source>
</reference>
<dbReference type="GO" id="GO:0009279">
    <property type="term" value="C:cell outer membrane"/>
    <property type="evidence" value="ECO:0007669"/>
    <property type="project" value="TreeGrafter"/>
</dbReference>
<proteinExistence type="predicted"/>
<dbReference type="Pfam" id="PF13432">
    <property type="entry name" value="TPR_16"/>
    <property type="match status" value="2"/>
</dbReference>
<accession>A0A968KVD5</accession>
<dbReference type="PROSITE" id="PS50005">
    <property type="entry name" value="TPR"/>
    <property type="match status" value="2"/>
</dbReference>
<comment type="caution">
    <text evidence="4">The sequence shown here is derived from an EMBL/GenBank/DDBJ whole genome shotgun (WGS) entry which is preliminary data.</text>
</comment>
<keyword evidence="1" id="KW-0677">Repeat</keyword>
<name>A0A968KVD5_9SPIO</name>
<evidence type="ECO:0000256" key="3">
    <source>
        <dbReference type="PROSITE-ProRule" id="PRU00339"/>
    </source>
</evidence>
<dbReference type="SMART" id="SM00028">
    <property type="entry name" value="TPR"/>
    <property type="match status" value="6"/>
</dbReference>
<dbReference type="InterPro" id="IPR050498">
    <property type="entry name" value="Ycf3"/>
</dbReference>
<dbReference type="Proteomes" id="UP000752013">
    <property type="component" value="Unassembled WGS sequence"/>
</dbReference>
<gene>
    <name evidence="4" type="ORF">HCT46_04595</name>
</gene>
<evidence type="ECO:0000313" key="4">
    <source>
        <dbReference type="EMBL" id="NIZ47193.1"/>
    </source>
</evidence>
<keyword evidence="5" id="KW-1185">Reference proteome</keyword>
<evidence type="ECO:0000256" key="1">
    <source>
        <dbReference type="ARBA" id="ARBA00022737"/>
    </source>
</evidence>
<evidence type="ECO:0000256" key="2">
    <source>
        <dbReference type="ARBA" id="ARBA00022803"/>
    </source>
</evidence>
<dbReference type="EMBL" id="JAATLK010000001">
    <property type="protein sequence ID" value="NIZ47193.1"/>
    <property type="molecule type" value="Genomic_DNA"/>
</dbReference>
<protein>
    <submittedName>
        <fullName evidence="4">Tetratricopeptide repeat protein</fullName>
    </submittedName>
</protein>
<dbReference type="InterPro" id="IPR019734">
    <property type="entry name" value="TPR_rpt"/>
</dbReference>
<dbReference type="SUPFAM" id="SSF48452">
    <property type="entry name" value="TPR-like"/>
    <property type="match status" value="2"/>
</dbReference>
<evidence type="ECO:0000313" key="5">
    <source>
        <dbReference type="Proteomes" id="UP000752013"/>
    </source>
</evidence>
<feature type="repeat" description="TPR" evidence="3">
    <location>
        <begin position="175"/>
        <end position="208"/>
    </location>
</feature>
<dbReference type="AlphaFoldDB" id="A0A968KVD5"/>
<feature type="repeat" description="TPR" evidence="3">
    <location>
        <begin position="106"/>
        <end position="139"/>
    </location>
</feature>
<dbReference type="GO" id="GO:0046813">
    <property type="term" value="P:receptor-mediated virion attachment to host cell"/>
    <property type="evidence" value="ECO:0007669"/>
    <property type="project" value="TreeGrafter"/>
</dbReference>
<dbReference type="PANTHER" id="PTHR44858">
    <property type="entry name" value="TETRATRICOPEPTIDE REPEAT PROTEIN 6"/>
    <property type="match status" value="1"/>
</dbReference>
<dbReference type="PANTHER" id="PTHR44858:SF1">
    <property type="entry name" value="UDP-N-ACETYLGLUCOSAMINE--PEPTIDE N-ACETYLGLUCOSAMINYLTRANSFERASE SPINDLY-RELATED"/>
    <property type="match status" value="1"/>
</dbReference>
<sequence length="352" mass="41176">MRSWILFVYLGYLLSALAIYAQSNRLDQLIAEHPDEAEYYFLRGREYLLRDGNFVAAITDFSSAIERDGWYFEAYLFRAIAYFESGEKLEAKKDAFKARSIKEEDARLNAILGIIFMNERNYYRAADFFTRQIQLDPDNSQAYANRAWALLMIPGYSEMALQDYTEALNKDPQNISVFYNQTEPLLLLERYEEAEESLSQAIHLQPSNSRFYFKRALIRLRMQDYERALADNLQVLRLMNEEEIPMIIATLVNITDIYLRLHKWDLALYYSDITLELSLGESYAAYVNRGLALIGVWASNPDLDESHREELENEILQMFDLALQKGFPSAIYLKRRIPDAIKNRHQVDDSSF</sequence>
<dbReference type="Gene3D" id="1.25.40.10">
    <property type="entry name" value="Tetratricopeptide repeat domain"/>
    <property type="match status" value="3"/>
</dbReference>
<keyword evidence="2 3" id="KW-0802">TPR repeat</keyword>